<dbReference type="InterPro" id="IPR034718">
    <property type="entry name" value="RlpA"/>
</dbReference>
<keyword evidence="4" id="KW-0472">Membrane</keyword>
<comment type="function">
    <text evidence="4">Lytic transglycosylase with a strong preference for naked glycan strands that lack stem peptides.</text>
</comment>
<feature type="region of interest" description="Disordered" evidence="6">
    <location>
        <begin position="34"/>
        <end position="71"/>
    </location>
</feature>
<comment type="similarity">
    <text evidence="4 5">Belongs to the RlpA family.</text>
</comment>
<dbReference type="HAMAP" id="MF_02071">
    <property type="entry name" value="RlpA"/>
    <property type="match status" value="1"/>
</dbReference>
<dbReference type="Pfam" id="PF05036">
    <property type="entry name" value="SPOR"/>
    <property type="match status" value="1"/>
</dbReference>
<sequence>MLSMPRTGSANKIQKRNIALVFICCVLLAACSGNKPKSGKPTKSSEPYNPNDGRYEHDKDFGPSEDIDMSHVPDAVPRYETRTRAGNKNPYTVLGKTYHLIKDESSYRERGYASWYGNKFNGHNTSNGERYDMYAMTGAHKTLPIPSYVRVTNLDNGKSVVVRINDRGPFHQGRIVDLSYAAAQRIGIHKTGTGRVEVEIALPGDAAPIPRRADSKTPKNLEPALPAGTYLQLGAFSQKDSAQQFAASVGSKLTYPVIIKSAAQPKQVHRVRVGPFKDAKSLQDARDQLARIKIFEAHVVYQ</sequence>
<organism evidence="8 9">
    <name type="scientific">Cellvibrio fibrivorans</name>
    <dbReference type="NCBI Taxonomy" id="126350"/>
    <lineage>
        <taxon>Bacteria</taxon>
        <taxon>Pseudomonadati</taxon>
        <taxon>Pseudomonadota</taxon>
        <taxon>Gammaproteobacteria</taxon>
        <taxon>Cellvibrionales</taxon>
        <taxon>Cellvibrionaceae</taxon>
        <taxon>Cellvibrio</taxon>
    </lineage>
</organism>
<dbReference type="PANTHER" id="PTHR34183">
    <property type="entry name" value="ENDOLYTIC PEPTIDOGLYCAN TRANSGLYCOSYLASE RLPA"/>
    <property type="match status" value="1"/>
</dbReference>
<accession>A0ABU1USD7</accession>
<evidence type="ECO:0000256" key="1">
    <source>
        <dbReference type="ARBA" id="ARBA00022729"/>
    </source>
</evidence>
<keyword evidence="1" id="KW-0732">Signal</keyword>
<protein>
    <recommendedName>
        <fullName evidence="4">Endolytic peptidoglycan transglycosylase RlpA</fullName>
        <ecNumber evidence="4">4.2.2.-</ecNumber>
    </recommendedName>
</protein>
<evidence type="ECO:0000259" key="7">
    <source>
        <dbReference type="PROSITE" id="PS51724"/>
    </source>
</evidence>
<reference evidence="8 9" key="1">
    <citation type="submission" date="2023-07" db="EMBL/GenBank/DDBJ databases">
        <title>Sorghum-associated microbial communities from plants grown in Nebraska, USA.</title>
        <authorList>
            <person name="Schachtman D."/>
        </authorList>
    </citation>
    <scope>NUCLEOTIDE SEQUENCE [LARGE SCALE GENOMIC DNA]</scope>
    <source>
        <strain evidence="8 9">BE190</strain>
    </source>
</reference>
<dbReference type="NCBIfam" id="TIGR00413">
    <property type="entry name" value="rlpA"/>
    <property type="match status" value="1"/>
</dbReference>
<dbReference type="EC" id="4.2.2.-" evidence="4"/>
<dbReference type="InterPro" id="IPR036680">
    <property type="entry name" value="SPOR-like_sf"/>
</dbReference>
<gene>
    <name evidence="4" type="primary">rlpA</name>
    <name evidence="8" type="ORF">J2X05_000095</name>
</gene>
<evidence type="ECO:0000256" key="6">
    <source>
        <dbReference type="SAM" id="MobiDB-lite"/>
    </source>
</evidence>
<comment type="subcellular location">
    <subcellularLocation>
        <location evidence="4">Cell membrane</location>
        <topology evidence="4">Lipid-anchor</topology>
    </subcellularLocation>
</comment>
<evidence type="ECO:0000313" key="9">
    <source>
        <dbReference type="Proteomes" id="UP001253595"/>
    </source>
</evidence>
<dbReference type="PROSITE" id="PS51257">
    <property type="entry name" value="PROKAR_LIPOPROTEIN"/>
    <property type="match status" value="1"/>
</dbReference>
<dbReference type="InterPro" id="IPR009009">
    <property type="entry name" value="RlpA-like_DPBB"/>
</dbReference>
<dbReference type="CDD" id="cd22268">
    <property type="entry name" value="DPBB_RlpA-like"/>
    <property type="match status" value="1"/>
</dbReference>
<keyword evidence="4 8" id="KW-0449">Lipoprotein</keyword>
<dbReference type="SUPFAM" id="SSF50685">
    <property type="entry name" value="Barwin-like endoglucanases"/>
    <property type="match status" value="1"/>
</dbReference>
<name>A0ABU1USD7_9GAMM</name>
<keyword evidence="2 4" id="KW-0456">Lyase</keyword>
<evidence type="ECO:0000256" key="2">
    <source>
        <dbReference type="ARBA" id="ARBA00023239"/>
    </source>
</evidence>
<dbReference type="Gene3D" id="3.30.70.1070">
    <property type="entry name" value="Sporulation related repeat"/>
    <property type="match status" value="1"/>
</dbReference>
<dbReference type="SUPFAM" id="SSF110997">
    <property type="entry name" value="Sporulation related repeat"/>
    <property type="match status" value="1"/>
</dbReference>
<dbReference type="EMBL" id="JAVDVX010000001">
    <property type="protein sequence ID" value="MDR7088092.1"/>
    <property type="molecule type" value="Genomic_DNA"/>
</dbReference>
<feature type="compositionally biased region" description="Basic and acidic residues" evidence="6">
    <location>
        <begin position="53"/>
        <end position="62"/>
    </location>
</feature>
<evidence type="ECO:0000313" key="8">
    <source>
        <dbReference type="EMBL" id="MDR7088092.1"/>
    </source>
</evidence>
<dbReference type="InterPro" id="IPR036908">
    <property type="entry name" value="RlpA-like_sf"/>
</dbReference>
<dbReference type="PANTHER" id="PTHR34183:SF1">
    <property type="entry name" value="ENDOLYTIC PEPTIDOGLYCAN TRANSGLYCOSYLASE RLPA"/>
    <property type="match status" value="1"/>
</dbReference>
<keyword evidence="3 4" id="KW-0961">Cell wall biogenesis/degradation</keyword>
<dbReference type="InterPro" id="IPR007730">
    <property type="entry name" value="SPOR-like_dom"/>
</dbReference>
<keyword evidence="4" id="KW-0564">Palmitate</keyword>
<dbReference type="Gene3D" id="2.40.40.10">
    <property type="entry name" value="RlpA-like domain"/>
    <property type="match status" value="1"/>
</dbReference>
<dbReference type="PROSITE" id="PS51724">
    <property type="entry name" value="SPOR"/>
    <property type="match status" value="1"/>
</dbReference>
<dbReference type="Proteomes" id="UP001253595">
    <property type="component" value="Unassembled WGS sequence"/>
</dbReference>
<dbReference type="InterPro" id="IPR012997">
    <property type="entry name" value="RplA"/>
</dbReference>
<dbReference type="Pfam" id="PF03330">
    <property type="entry name" value="DPBB_1"/>
    <property type="match status" value="1"/>
</dbReference>
<evidence type="ECO:0000256" key="5">
    <source>
        <dbReference type="RuleBase" id="RU003495"/>
    </source>
</evidence>
<proteinExistence type="inferred from homology"/>
<keyword evidence="4" id="KW-1003">Cell membrane</keyword>
<dbReference type="RefSeq" id="WP_310067280.1">
    <property type="nucleotide sequence ID" value="NZ_JAVDVX010000001.1"/>
</dbReference>
<feature type="domain" description="SPOR" evidence="7">
    <location>
        <begin position="223"/>
        <end position="302"/>
    </location>
</feature>
<keyword evidence="9" id="KW-1185">Reference proteome</keyword>
<evidence type="ECO:0000256" key="3">
    <source>
        <dbReference type="ARBA" id="ARBA00023316"/>
    </source>
</evidence>
<evidence type="ECO:0000256" key="4">
    <source>
        <dbReference type="HAMAP-Rule" id="MF_02071"/>
    </source>
</evidence>
<comment type="caution">
    <text evidence="8">The sequence shown here is derived from an EMBL/GenBank/DDBJ whole genome shotgun (WGS) entry which is preliminary data.</text>
</comment>